<reference evidence="4" key="1">
    <citation type="journal article" date="2019" name="Int. J. Syst. Evol. Microbiol.">
        <title>The Global Catalogue of Microorganisms (GCM) 10K type strain sequencing project: providing services to taxonomists for standard genome sequencing and annotation.</title>
        <authorList>
            <consortium name="The Broad Institute Genomics Platform"/>
            <consortium name="The Broad Institute Genome Sequencing Center for Infectious Disease"/>
            <person name="Wu L."/>
            <person name="Ma J."/>
        </authorList>
    </citation>
    <scope>NUCLEOTIDE SEQUENCE [LARGE SCALE GENOMIC DNA]</scope>
    <source>
        <strain evidence="4">CECT 7398</strain>
    </source>
</reference>
<gene>
    <name evidence="3" type="ORF">QWZ16_20290</name>
</gene>
<feature type="domain" description="Endonuclease/exonuclease/phosphatase" evidence="2">
    <location>
        <begin position="91"/>
        <end position="301"/>
    </location>
</feature>
<evidence type="ECO:0000313" key="3">
    <source>
        <dbReference type="EMBL" id="MDN3611934.1"/>
    </source>
</evidence>
<feature type="transmembrane region" description="Helical" evidence="1">
    <location>
        <begin position="34"/>
        <end position="53"/>
    </location>
</feature>
<organism evidence="3 4">
    <name type="scientific">Vibrio ostreicida</name>
    <dbReference type="NCBI Taxonomy" id="526588"/>
    <lineage>
        <taxon>Bacteria</taxon>
        <taxon>Pseudomonadati</taxon>
        <taxon>Pseudomonadota</taxon>
        <taxon>Gammaproteobacteria</taxon>
        <taxon>Vibrionales</taxon>
        <taxon>Vibrionaceae</taxon>
        <taxon>Vibrio</taxon>
    </lineage>
</organism>
<dbReference type="Gene3D" id="3.60.10.10">
    <property type="entry name" value="Endonuclease/exonuclease/phosphatase"/>
    <property type="match status" value="1"/>
</dbReference>
<dbReference type="InterPro" id="IPR005135">
    <property type="entry name" value="Endo/exonuclease/phosphatase"/>
</dbReference>
<comment type="caution">
    <text evidence="3">The sequence shown here is derived from an EMBL/GenBank/DDBJ whole genome shotgun (WGS) entry which is preliminary data.</text>
</comment>
<dbReference type="SUPFAM" id="SSF56219">
    <property type="entry name" value="DNase I-like"/>
    <property type="match status" value="1"/>
</dbReference>
<protein>
    <submittedName>
        <fullName evidence="3">Endonuclease/exonuclease/phosphatase family protein</fullName>
    </submittedName>
</protein>
<keyword evidence="3" id="KW-0378">Hydrolase</keyword>
<keyword evidence="3" id="KW-0540">Nuclease</keyword>
<dbReference type="GO" id="GO:0004519">
    <property type="term" value="F:endonuclease activity"/>
    <property type="evidence" value="ECO:0007669"/>
    <property type="project" value="UniProtKB-KW"/>
</dbReference>
<evidence type="ECO:0000313" key="4">
    <source>
        <dbReference type="Proteomes" id="UP001238540"/>
    </source>
</evidence>
<evidence type="ECO:0000256" key="1">
    <source>
        <dbReference type="SAM" id="Phobius"/>
    </source>
</evidence>
<dbReference type="EMBL" id="JAUFQC010000027">
    <property type="protein sequence ID" value="MDN3611934.1"/>
    <property type="molecule type" value="Genomic_DNA"/>
</dbReference>
<name>A0ABT8BZ17_9VIBR</name>
<proteinExistence type="predicted"/>
<dbReference type="RefSeq" id="WP_076590161.1">
    <property type="nucleotide sequence ID" value="NZ_JABEYA020000004.1"/>
</dbReference>
<keyword evidence="1" id="KW-0812">Transmembrane</keyword>
<keyword evidence="3" id="KW-0255">Endonuclease</keyword>
<dbReference type="Proteomes" id="UP001238540">
    <property type="component" value="Unassembled WGS sequence"/>
</dbReference>
<evidence type="ECO:0000259" key="2">
    <source>
        <dbReference type="Pfam" id="PF03372"/>
    </source>
</evidence>
<accession>A0ABT8BZ17</accession>
<feature type="transmembrane region" description="Helical" evidence="1">
    <location>
        <begin position="5"/>
        <end position="22"/>
    </location>
</feature>
<sequence>MRRWIVWFIVYSPALIWAGLALNESTWWVESIAAYPSVFLFIYAFFAFMLVLMQRWAPSAISIVLGGAFMLMTPKAHQQLVADCDNSVSVIQFNLFYDNADVAPFINYLISQPADLIVLQEVLPEISKKLHGLSNIYPYIYNGQEDVGYPSSQMILSVSPLKNMSVFVTPDEQHIIRGTWSPNKQAAVTLIVAHPPSPRTEVLWYRRNAVIRTVESLIDLYPSDEVLVVGDFNLSSVSLRFAKVLPTFQKAPVASWPDWAQAFDTPPFSMIAVDHLWLQSVGGGRKICQRSSASIPSGSDHWLVKTTIGY</sequence>
<dbReference type="Pfam" id="PF03372">
    <property type="entry name" value="Exo_endo_phos"/>
    <property type="match status" value="1"/>
</dbReference>
<keyword evidence="1" id="KW-0472">Membrane</keyword>
<dbReference type="InterPro" id="IPR036691">
    <property type="entry name" value="Endo/exonu/phosph_ase_sf"/>
</dbReference>
<keyword evidence="4" id="KW-1185">Reference proteome</keyword>
<keyword evidence="1" id="KW-1133">Transmembrane helix</keyword>